<feature type="compositionally biased region" description="Basic residues" evidence="1">
    <location>
        <begin position="313"/>
        <end position="324"/>
    </location>
</feature>
<name>A0ABX8C147_9ACTN</name>
<dbReference type="Pfam" id="PF09250">
    <property type="entry name" value="Prim-Pol"/>
    <property type="match status" value="1"/>
</dbReference>
<dbReference type="CDD" id="cd04859">
    <property type="entry name" value="Prim_Pol"/>
    <property type="match status" value="1"/>
</dbReference>
<evidence type="ECO:0000313" key="3">
    <source>
        <dbReference type="EMBL" id="QUX27897.1"/>
    </source>
</evidence>
<dbReference type="RefSeq" id="WP_212640939.1">
    <property type="nucleotide sequence ID" value="NZ_CP074132.1"/>
</dbReference>
<evidence type="ECO:0000313" key="4">
    <source>
        <dbReference type="Proteomes" id="UP000678016"/>
    </source>
</evidence>
<organism evidence="3 4">
    <name type="scientific">Nocardiopsis akebiae</name>
    <dbReference type="NCBI Taxonomy" id="2831968"/>
    <lineage>
        <taxon>Bacteria</taxon>
        <taxon>Bacillati</taxon>
        <taxon>Actinomycetota</taxon>
        <taxon>Actinomycetes</taxon>
        <taxon>Streptosporangiales</taxon>
        <taxon>Nocardiopsidaceae</taxon>
        <taxon>Nocardiopsis</taxon>
    </lineage>
</organism>
<dbReference type="EMBL" id="CP074132">
    <property type="protein sequence ID" value="QUX27897.1"/>
    <property type="molecule type" value="Genomic_DNA"/>
</dbReference>
<dbReference type="InterPro" id="IPR015330">
    <property type="entry name" value="DNA_primase/pol_bifunc_N"/>
</dbReference>
<gene>
    <name evidence="3" type="ORF">KGD83_21840</name>
</gene>
<feature type="domain" description="DNA primase/polymerase bifunctional N-terminal" evidence="2">
    <location>
        <begin position="10"/>
        <end position="186"/>
    </location>
</feature>
<proteinExistence type="predicted"/>
<sequence length="324" mass="34839">MTAFTPLDYALAAARRGWPVFPLTPNSKKPPLVRAWEKAATTDPDRIRSWWRECPRANYGIATGPARLVVVDLDVPKPDQTPPPEWALPGVTDGADVLAVLAERAGQALPTDTFTVRTRRGGTHLYFTHPAGPRLGNTSGSLGWLIDTRAHGGYVVGPGCPVTAADGTGRYEVTDREDPADLPEWIGSLLRRPVSPDRPAAAPVLSPGPASDVFADVARDDRRRVAYVKAAVTGELARVRDAPPGTRNESLYIAAASLGQLAREGLLETAWIQDALRGAALDANAAGEPNPVREIDATIRSGLAKGLREARRTNRNRRPPRRAA</sequence>
<accession>A0ABX8C147</accession>
<evidence type="ECO:0000259" key="2">
    <source>
        <dbReference type="SMART" id="SM00943"/>
    </source>
</evidence>
<reference evidence="4" key="1">
    <citation type="submission" date="2021-05" db="EMBL/GenBank/DDBJ databases">
        <title>Direct Submission.</title>
        <authorList>
            <person name="Li K."/>
            <person name="Gao J."/>
        </authorList>
    </citation>
    <scope>NUCLEOTIDE SEQUENCE [LARGE SCALE GENOMIC DNA]</scope>
    <source>
        <strain evidence="4">HDS12</strain>
    </source>
</reference>
<keyword evidence="4" id="KW-1185">Reference proteome</keyword>
<dbReference type="SUPFAM" id="SSF56747">
    <property type="entry name" value="Prim-pol domain"/>
    <property type="match status" value="1"/>
</dbReference>
<dbReference type="Proteomes" id="UP000678016">
    <property type="component" value="Chromosome"/>
</dbReference>
<evidence type="ECO:0000256" key="1">
    <source>
        <dbReference type="SAM" id="MobiDB-lite"/>
    </source>
</evidence>
<protein>
    <submittedName>
        <fullName evidence="3">Bifunctional DNA primase/polymerase</fullName>
    </submittedName>
</protein>
<feature type="region of interest" description="Disordered" evidence="1">
    <location>
        <begin position="304"/>
        <end position="324"/>
    </location>
</feature>
<dbReference type="SMART" id="SM00943">
    <property type="entry name" value="Prim-Pol"/>
    <property type="match status" value="1"/>
</dbReference>